<dbReference type="Proteomes" id="UP000075666">
    <property type="component" value="Unassembled WGS sequence"/>
</dbReference>
<comment type="caution">
    <text evidence="1">The sequence shown here is derived from an EMBL/GenBank/DDBJ whole genome shotgun (WGS) entry which is preliminary data.</text>
</comment>
<protein>
    <submittedName>
        <fullName evidence="1">Uncharacterized protein</fullName>
    </submittedName>
</protein>
<reference evidence="1 2" key="1">
    <citation type="submission" date="2016-01" db="EMBL/GenBank/DDBJ databases">
        <title>Genome Sequences of Twelve Sporeforming Bacillus Species Isolated from Foods.</title>
        <authorList>
            <person name="Berendsen E.M."/>
            <person name="Wells-Bennik M.H."/>
            <person name="Krawcyk A.O."/>
            <person name="De Jong A."/>
            <person name="Holsappel S."/>
            <person name="Eijlander R.T."/>
            <person name="Kuipers O.P."/>
        </authorList>
    </citation>
    <scope>NUCLEOTIDE SEQUENCE [LARGE SCALE GENOMIC DNA]</scope>
    <source>
        <strain evidence="1 2">B4102</strain>
    </source>
</reference>
<gene>
    <name evidence="1" type="ORF">B4102_3541</name>
</gene>
<sequence length="39" mass="4691">MKFYLFCLFYYVDLKEMINLAISADKKARGIFPLAFFDF</sequence>
<evidence type="ECO:0000313" key="1">
    <source>
        <dbReference type="EMBL" id="KYC96639.1"/>
    </source>
</evidence>
<proteinExistence type="predicted"/>
<dbReference type="AlphaFoldDB" id="A0A150KN36"/>
<dbReference type="STRING" id="46224.B4102_3541"/>
<keyword evidence="2" id="KW-1185">Reference proteome</keyword>
<accession>A0A150KN36</accession>
<organism evidence="1 2">
    <name type="scientific">Heyndrickxia sporothermodurans</name>
    <dbReference type="NCBI Taxonomy" id="46224"/>
    <lineage>
        <taxon>Bacteria</taxon>
        <taxon>Bacillati</taxon>
        <taxon>Bacillota</taxon>
        <taxon>Bacilli</taxon>
        <taxon>Bacillales</taxon>
        <taxon>Bacillaceae</taxon>
        <taxon>Heyndrickxia</taxon>
    </lineage>
</organism>
<dbReference type="EMBL" id="LQYN01000090">
    <property type="protein sequence ID" value="KYC96639.1"/>
    <property type="molecule type" value="Genomic_DNA"/>
</dbReference>
<name>A0A150KN36_9BACI</name>
<evidence type="ECO:0000313" key="2">
    <source>
        <dbReference type="Proteomes" id="UP000075666"/>
    </source>
</evidence>